<feature type="domain" description="Enoyl reductase (ER)" evidence="3">
    <location>
        <begin position="11"/>
        <end position="327"/>
    </location>
</feature>
<dbReference type="Pfam" id="PF08240">
    <property type="entry name" value="ADH_N"/>
    <property type="match status" value="1"/>
</dbReference>
<dbReference type="InterPro" id="IPR013154">
    <property type="entry name" value="ADH-like_N"/>
</dbReference>
<dbReference type="GO" id="GO:0070402">
    <property type="term" value="F:NADPH binding"/>
    <property type="evidence" value="ECO:0007669"/>
    <property type="project" value="TreeGrafter"/>
</dbReference>
<dbReference type="AlphaFoldDB" id="W7HKM2"/>
<protein>
    <recommendedName>
        <fullName evidence="3">Enoyl reductase (ER) domain-containing protein</fullName>
    </recommendedName>
</protein>
<proteinExistence type="predicted"/>
<dbReference type="SMART" id="SM00829">
    <property type="entry name" value="PKS_ER"/>
    <property type="match status" value="1"/>
</dbReference>
<gene>
    <name evidence="4" type="ORF">DRE_01451</name>
</gene>
<keyword evidence="2" id="KW-0560">Oxidoreductase</keyword>
<dbReference type="SUPFAM" id="SSF50129">
    <property type="entry name" value="GroES-like"/>
    <property type="match status" value="1"/>
</dbReference>
<evidence type="ECO:0000313" key="5">
    <source>
        <dbReference type="Proteomes" id="UP000024837"/>
    </source>
</evidence>
<dbReference type="InterPro" id="IPR014189">
    <property type="entry name" value="Quinone_OxRdtase_PIG3"/>
</dbReference>
<evidence type="ECO:0000256" key="2">
    <source>
        <dbReference type="ARBA" id="ARBA00023002"/>
    </source>
</evidence>
<dbReference type="HOGENOM" id="CLU_026673_3_4_1"/>
<dbReference type="Proteomes" id="UP000024837">
    <property type="component" value="Unassembled WGS sequence"/>
</dbReference>
<dbReference type="InterPro" id="IPR011032">
    <property type="entry name" value="GroES-like_sf"/>
</dbReference>
<dbReference type="NCBIfam" id="TIGR02824">
    <property type="entry name" value="quinone_pig3"/>
    <property type="match status" value="1"/>
</dbReference>
<evidence type="ECO:0000313" key="4">
    <source>
        <dbReference type="EMBL" id="EWC43564.1"/>
    </source>
</evidence>
<evidence type="ECO:0000259" key="3">
    <source>
        <dbReference type="SMART" id="SM00829"/>
    </source>
</evidence>
<keyword evidence="5" id="KW-1185">Reference proteome</keyword>
<sequence length="333" mass="35866">MKAVGIKGEVGPATALFIDDIPEPAVSKGEVLVKINAFGLNRMDLIQREGHYPLPPQAPKTLGVEFSGVIEKTYGAASGIDSFKVGDEVFGLAYGGAYAEKIVVSTEMIIHKPAKMSFEEAAGIPEAWITATQAVFLVGCFKKGDRVLLHAGASAVSLAAIQLARNAGAAEVFVTAGSQEKIDLCVNELGAAAGFNYKTQDFAEEVLKATGGKGVDLIVDFVVGQGYLEKDIRAAAVDCKIVLLGLMGGIETQGPIDSGSILRKRIRIEGSSLRSRSLDYQKALRDRLVQEAMPRFEEDSFKLFIEKVFSWKDVVQAHQLLESNHPLPPRFQV</sequence>
<dbReference type="EMBL" id="KI966457">
    <property type="protein sequence ID" value="EWC43564.1"/>
    <property type="molecule type" value="Genomic_DNA"/>
</dbReference>
<dbReference type="SUPFAM" id="SSF51735">
    <property type="entry name" value="NAD(P)-binding Rossmann-fold domains"/>
    <property type="match status" value="1"/>
</dbReference>
<keyword evidence="1" id="KW-0521">NADP</keyword>
<dbReference type="OrthoDB" id="203908at2759"/>
<accession>W7HKM2</accession>
<dbReference type="PANTHER" id="PTHR48106:SF18">
    <property type="entry name" value="QUINONE OXIDOREDUCTASE PIG3"/>
    <property type="match status" value="1"/>
</dbReference>
<name>W7HKM2_9PEZI</name>
<evidence type="ECO:0000256" key="1">
    <source>
        <dbReference type="ARBA" id="ARBA00022857"/>
    </source>
</evidence>
<dbReference type="InterPro" id="IPR013149">
    <property type="entry name" value="ADH-like_C"/>
</dbReference>
<dbReference type="PANTHER" id="PTHR48106">
    <property type="entry name" value="QUINONE OXIDOREDUCTASE PIG3-RELATED"/>
    <property type="match status" value="1"/>
</dbReference>
<dbReference type="GO" id="GO:0016651">
    <property type="term" value="F:oxidoreductase activity, acting on NAD(P)H"/>
    <property type="evidence" value="ECO:0007669"/>
    <property type="project" value="TreeGrafter"/>
</dbReference>
<dbReference type="CDD" id="cd05276">
    <property type="entry name" value="p53_inducible_oxidoreductase"/>
    <property type="match status" value="1"/>
</dbReference>
<dbReference type="Gene3D" id="3.40.50.720">
    <property type="entry name" value="NAD(P)-binding Rossmann-like Domain"/>
    <property type="match status" value="1"/>
</dbReference>
<dbReference type="Pfam" id="PF00107">
    <property type="entry name" value="ADH_zinc_N"/>
    <property type="match status" value="1"/>
</dbReference>
<reference evidence="4 5" key="1">
    <citation type="submission" date="2013-05" db="EMBL/GenBank/DDBJ databases">
        <title>Drechslerella stenobrocha genome reveals carnivorous origination and mechanical trapping mechanism of predatory fungi.</title>
        <authorList>
            <person name="Liu X."/>
            <person name="Zhang W."/>
            <person name="Liu K."/>
        </authorList>
    </citation>
    <scope>NUCLEOTIDE SEQUENCE [LARGE SCALE GENOMIC DNA]</scope>
    <source>
        <strain evidence="4 5">248</strain>
    </source>
</reference>
<dbReference type="InterPro" id="IPR020843">
    <property type="entry name" value="ER"/>
</dbReference>
<dbReference type="InterPro" id="IPR036291">
    <property type="entry name" value="NAD(P)-bd_dom_sf"/>
</dbReference>
<organism evidence="4 5">
    <name type="scientific">Drechslerella stenobrocha 248</name>
    <dbReference type="NCBI Taxonomy" id="1043628"/>
    <lineage>
        <taxon>Eukaryota</taxon>
        <taxon>Fungi</taxon>
        <taxon>Dikarya</taxon>
        <taxon>Ascomycota</taxon>
        <taxon>Pezizomycotina</taxon>
        <taxon>Orbiliomycetes</taxon>
        <taxon>Orbiliales</taxon>
        <taxon>Orbiliaceae</taxon>
        <taxon>Drechslerella</taxon>
    </lineage>
</organism>
<dbReference type="Gene3D" id="3.90.180.10">
    <property type="entry name" value="Medium-chain alcohol dehydrogenases, catalytic domain"/>
    <property type="match status" value="1"/>
</dbReference>